<dbReference type="PROSITE" id="PS50200">
    <property type="entry name" value="RA"/>
    <property type="match status" value="1"/>
</dbReference>
<feature type="compositionally biased region" description="Basic and acidic residues" evidence="2">
    <location>
        <begin position="1"/>
        <end position="10"/>
    </location>
</feature>
<dbReference type="InterPro" id="IPR013761">
    <property type="entry name" value="SAM/pointed_sf"/>
</dbReference>
<feature type="region of interest" description="Disordered" evidence="2">
    <location>
        <begin position="308"/>
        <end position="327"/>
    </location>
</feature>
<feature type="domain" description="SAM" evidence="3">
    <location>
        <begin position="69"/>
        <end position="132"/>
    </location>
</feature>
<dbReference type="Pfam" id="PF00788">
    <property type="entry name" value="RA"/>
    <property type="match status" value="1"/>
</dbReference>
<evidence type="ECO:0000256" key="1">
    <source>
        <dbReference type="SAM" id="Coils"/>
    </source>
</evidence>
<keyword evidence="1" id="KW-0175">Coiled coil</keyword>
<feature type="compositionally biased region" description="Low complexity" evidence="2">
    <location>
        <begin position="391"/>
        <end position="417"/>
    </location>
</feature>
<dbReference type="InterPro" id="IPR001660">
    <property type="entry name" value="SAM"/>
</dbReference>
<name>A0A9P4MAI7_9PEZI</name>
<feature type="compositionally biased region" description="Polar residues" evidence="2">
    <location>
        <begin position="33"/>
        <end position="53"/>
    </location>
</feature>
<dbReference type="EMBL" id="ML978121">
    <property type="protein sequence ID" value="KAF2104023.1"/>
    <property type="molecule type" value="Genomic_DNA"/>
</dbReference>
<dbReference type="Pfam" id="PF07647">
    <property type="entry name" value="SAM_2"/>
    <property type="match status" value="1"/>
</dbReference>
<evidence type="ECO:0000256" key="2">
    <source>
        <dbReference type="SAM" id="MobiDB-lite"/>
    </source>
</evidence>
<dbReference type="InterPro" id="IPR029071">
    <property type="entry name" value="Ubiquitin-like_domsf"/>
</dbReference>
<dbReference type="SMART" id="SM00314">
    <property type="entry name" value="RA"/>
    <property type="match status" value="1"/>
</dbReference>
<protein>
    <submittedName>
        <fullName evidence="5">RA-domain-containing protein</fullName>
    </submittedName>
</protein>
<dbReference type="SUPFAM" id="SSF54236">
    <property type="entry name" value="Ubiquitin-like"/>
    <property type="match status" value="1"/>
</dbReference>
<dbReference type="CDD" id="cd01786">
    <property type="entry name" value="RA_STE50"/>
    <property type="match status" value="1"/>
</dbReference>
<feature type="compositionally biased region" description="Low complexity" evidence="2">
    <location>
        <begin position="278"/>
        <end position="288"/>
    </location>
</feature>
<feature type="compositionally biased region" description="Polar residues" evidence="2">
    <location>
        <begin position="357"/>
        <end position="376"/>
    </location>
</feature>
<dbReference type="SUPFAM" id="SSF47769">
    <property type="entry name" value="SAM/Pointed domain"/>
    <property type="match status" value="1"/>
</dbReference>
<proteinExistence type="predicted"/>
<organism evidence="5 6">
    <name type="scientific">Rhizodiscina lignyota</name>
    <dbReference type="NCBI Taxonomy" id="1504668"/>
    <lineage>
        <taxon>Eukaryota</taxon>
        <taxon>Fungi</taxon>
        <taxon>Dikarya</taxon>
        <taxon>Ascomycota</taxon>
        <taxon>Pezizomycotina</taxon>
        <taxon>Dothideomycetes</taxon>
        <taxon>Pleosporomycetidae</taxon>
        <taxon>Aulographales</taxon>
        <taxon>Rhizodiscinaceae</taxon>
        <taxon>Rhizodiscina</taxon>
    </lineage>
</organism>
<dbReference type="Gene3D" id="1.10.150.50">
    <property type="entry name" value="Transcription Factor, Ets-1"/>
    <property type="match status" value="1"/>
</dbReference>
<feature type="region of interest" description="Disordered" evidence="2">
    <location>
        <begin position="338"/>
        <end position="377"/>
    </location>
</feature>
<dbReference type="AlphaFoldDB" id="A0A9P4MAI7"/>
<dbReference type="SMART" id="SM00454">
    <property type="entry name" value="SAM"/>
    <property type="match status" value="1"/>
</dbReference>
<comment type="caution">
    <text evidence="5">The sequence shown here is derived from an EMBL/GenBank/DDBJ whole genome shotgun (WGS) entry which is preliminary data.</text>
</comment>
<feature type="region of interest" description="Disordered" evidence="2">
    <location>
        <begin position="210"/>
        <end position="235"/>
    </location>
</feature>
<dbReference type="Gene3D" id="3.10.20.90">
    <property type="entry name" value="Phosphatidylinositol 3-kinase Catalytic Subunit, Chain A, domain 1"/>
    <property type="match status" value="1"/>
</dbReference>
<keyword evidence="6" id="KW-1185">Reference proteome</keyword>
<evidence type="ECO:0000259" key="4">
    <source>
        <dbReference type="PROSITE" id="PS50200"/>
    </source>
</evidence>
<dbReference type="OrthoDB" id="445896at2759"/>
<dbReference type="InterPro" id="IPR051569">
    <property type="entry name" value="SHANK"/>
</dbReference>
<gene>
    <name evidence="5" type="ORF">NA57DRAFT_70237</name>
</gene>
<evidence type="ECO:0000259" key="3">
    <source>
        <dbReference type="PROSITE" id="PS50105"/>
    </source>
</evidence>
<reference evidence="5" key="1">
    <citation type="journal article" date="2020" name="Stud. Mycol.">
        <title>101 Dothideomycetes genomes: a test case for predicting lifestyles and emergence of pathogens.</title>
        <authorList>
            <person name="Haridas S."/>
            <person name="Albert R."/>
            <person name="Binder M."/>
            <person name="Bloem J."/>
            <person name="Labutti K."/>
            <person name="Salamov A."/>
            <person name="Andreopoulos B."/>
            <person name="Baker S."/>
            <person name="Barry K."/>
            <person name="Bills G."/>
            <person name="Bluhm B."/>
            <person name="Cannon C."/>
            <person name="Castanera R."/>
            <person name="Culley D."/>
            <person name="Daum C."/>
            <person name="Ezra D."/>
            <person name="Gonzalez J."/>
            <person name="Henrissat B."/>
            <person name="Kuo A."/>
            <person name="Liang C."/>
            <person name="Lipzen A."/>
            <person name="Lutzoni F."/>
            <person name="Magnuson J."/>
            <person name="Mondo S."/>
            <person name="Nolan M."/>
            <person name="Ohm R."/>
            <person name="Pangilinan J."/>
            <person name="Park H.-J."/>
            <person name="Ramirez L."/>
            <person name="Alfaro M."/>
            <person name="Sun H."/>
            <person name="Tritt A."/>
            <person name="Yoshinaga Y."/>
            <person name="Zwiers L.-H."/>
            <person name="Turgeon B."/>
            <person name="Goodwin S."/>
            <person name="Spatafora J."/>
            <person name="Crous P."/>
            <person name="Grigoriev I."/>
        </authorList>
    </citation>
    <scope>NUCLEOTIDE SEQUENCE</scope>
    <source>
        <strain evidence="5">CBS 133067</strain>
    </source>
</reference>
<dbReference type="PROSITE" id="PS50105">
    <property type="entry name" value="SAM_DOMAIN"/>
    <property type="match status" value="1"/>
</dbReference>
<dbReference type="InterPro" id="IPR000159">
    <property type="entry name" value="RA_dom"/>
</dbReference>
<dbReference type="PANTHER" id="PTHR24135:SF28">
    <property type="entry name" value="LD13733P"/>
    <property type="match status" value="1"/>
</dbReference>
<dbReference type="PANTHER" id="PTHR24135">
    <property type="entry name" value="SH3 AND MULTIPLE ANKYRIN REPEAT DOMAINS PROTEIN"/>
    <property type="match status" value="1"/>
</dbReference>
<evidence type="ECO:0000313" key="5">
    <source>
        <dbReference type="EMBL" id="KAF2104023.1"/>
    </source>
</evidence>
<sequence>MSYKSTYHEDSDADDEYERSVFTSPTMPADFESSPTDSDPPSAEHTPTTFTHSGGSGSHVSPKGLITQWSAEQCADYVGSLGLSQYADAFIEEAITGDALIAIIQADLKEMGVSSLGHRLTILKGVYDLKRKQNIPIEPDHFVPLSAESGAGDGIPTQDDIARIIRIIHDRDARIIAAEAELSKIREDMNKVLEDNRRLREELLPVVRMAKNNTQPLPDPEQDKGRARSHSVNKEEKKFGWLPMKLYSTTPSRNMLTSPYYTDPSAAALAASTHLTAQMRDGSQASPQHPQPSPTSPAYNITNAPVARSRHNTDDHNTSTWATNTSGWSNASTIVADRNRGMRGDPGDPPLSGGSIQGSTTPNLQSSGASVNSTLTGAPLATPSAGIIPTGATAAGLTTPGSGPATGGTTSSGSSIRPSERDRSERSEREPGGNPQVEIFKSFRVSIDDPCHKVLPVALKKYNITADWRQYALYIVHGDQERCLGLNEKPLILFKQLDREGRKPMFMLRKHAQPAEGHVNVVRDGGGMGMGGSGMPAPALPGGVL</sequence>
<dbReference type="GO" id="GO:0007165">
    <property type="term" value="P:signal transduction"/>
    <property type="evidence" value="ECO:0007669"/>
    <property type="project" value="InterPro"/>
</dbReference>
<feature type="compositionally biased region" description="Basic and acidic residues" evidence="2">
    <location>
        <begin position="221"/>
        <end position="235"/>
    </location>
</feature>
<feature type="coiled-coil region" evidence="1">
    <location>
        <begin position="175"/>
        <end position="202"/>
    </location>
</feature>
<feature type="region of interest" description="Disordered" evidence="2">
    <location>
        <begin position="278"/>
        <end position="301"/>
    </location>
</feature>
<feature type="region of interest" description="Disordered" evidence="2">
    <location>
        <begin position="1"/>
        <end position="63"/>
    </location>
</feature>
<feature type="compositionally biased region" description="Polar residues" evidence="2">
    <location>
        <begin position="318"/>
        <end position="327"/>
    </location>
</feature>
<feature type="region of interest" description="Disordered" evidence="2">
    <location>
        <begin position="391"/>
        <end position="435"/>
    </location>
</feature>
<evidence type="ECO:0000313" key="6">
    <source>
        <dbReference type="Proteomes" id="UP000799772"/>
    </source>
</evidence>
<dbReference type="Proteomes" id="UP000799772">
    <property type="component" value="Unassembled WGS sequence"/>
</dbReference>
<accession>A0A9P4MAI7</accession>
<feature type="compositionally biased region" description="Basic and acidic residues" evidence="2">
    <location>
        <begin position="418"/>
        <end position="431"/>
    </location>
</feature>
<feature type="domain" description="Ras-associating" evidence="4">
    <location>
        <begin position="440"/>
        <end position="513"/>
    </location>
</feature>